<sequence length="200" mass="22368">MGSLQSHELRRKQYDSSPLEQAFQTQVSLRGGFGSGKGRGSSRGRGRNNESSGHSQKDESQSYNGGRGHGVRQQEGEKNSTHSSSSTRGRGKGWPSLKNIQCHYCEKFVISRNIARKGLRMKRRIIPVLCMKEIKRKKPKPILCFSHTVKQMLSLVKYGSVDFSQRRRQRTAHVAAIRTLHRTIQSVGATGGVYKGQGRS</sequence>
<comment type="caution">
    <text evidence="1">The sequence shown here is derived from an EMBL/GenBank/DDBJ whole genome shotgun (WGS) entry which is preliminary data.</text>
</comment>
<organism evidence="1 2">
    <name type="scientific">Vaccinium darrowii</name>
    <dbReference type="NCBI Taxonomy" id="229202"/>
    <lineage>
        <taxon>Eukaryota</taxon>
        <taxon>Viridiplantae</taxon>
        <taxon>Streptophyta</taxon>
        <taxon>Embryophyta</taxon>
        <taxon>Tracheophyta</taxon>
        <taxon>Spermatophyta</taxon>
        <taxon>Magnoliopsida</taxon>
        <taxon>eudicotyledons</taxon>
        <taxon>Gunneridae</taxon>
        <taxon>Pentapetalae</taxon>
        <taxon>asterids</taxon>
        <taxon>Ericales</taxon>
        <taxon>Ericaceae</taxon>
        <taxon>Vaccinioideae</taxon>
        <taxon>Vaccinieae</taxon>
        <taxon>Vaccinium</taxon>
    </lineage>
</organism>
<keyword evidence="2" id="KW-1185">Reference proteome</keyword>
<evidence type="ECO:0000313" key="1">
    <source>
        <dbReference type="EMBL" id="KAH7838617.1"/>
    </source>
</evidence>
<proteinExistence type="predicted"/>
<accession>A0ACB7XCV8</accession>
<dbReference type="EMBL" id="CM037156">
    <property type="protein sequence ID" value="KAH7838617.1"/>
    <property type="molecule type" value="Genomic_DNA"/>
</dbReference>
<evidence type="ECO:0000313" key="2">
    <source>
        <dbReference type="Proteomes" id="UP000828048"/>
    </source>
</evidence>
<protein>
    <submittedName>
        <fullName evidence="1">Uncharacterized protein</fullName>
    </submittedName>
</protein>
<reference evidence="1 2" key="1">
    <citation type="journal article" date="2021" name="Hortic Res">
        <title>High-quality reference genome and annotation aids understanding of berry development for evergreen blueberry (Vaccinium darrowii).</title>
        <authorList>
            <person name="Yu J."/>
            <person name="Hulse-Kemp A.M."/>
            <person name="Babiker E."/>
            <person name="Staton M."/>
        </authorList>
    </citation>
    <scope>NUCLEOTIDE SEQUENCE [LARGE SCALE GENOMIC DNA]</scope>
    <source>
        <strain evidence="2">cv. NJ 8807/NJ 8810</strain>
        <tissue evidence="1">Young leaf</tissue>
    </source>
</reference>
<name>A0ACB7XCV8_9ERIC</name>
<gene>
    <name evidence="1" type="ORF">Vadar_029038</name>
</gene>
<dbReference type="Proteomes" id="UP000828048">
    <property type="component" value="Chromosome 6"/>
</dbReference>